<feature type="compositionally biased region" description="Low complexity" evidence="1">
    <location>
        <begin position="68"/>
        <end position="88"/>
    </location>
</feature>
<dbReference type="PaxDb" id="39947-A0A0P0VWW2"/>
<reference evidence="2 3" key="3">
    <citation type="journal article" date="2013" name="Rice">
        <title>Improvement of the Oryza sativa Nipponbare reference genome using next generation sequence and optical map data.</title>
        <authorList>
            <person name="Kawahara Y."/>
            <person name="de la Bastide M."/>
            <person name="Hamilton J.P."/>
            <person name="Kanamori H."/>
            <person name="McCombie W.R."/>
            <person name="Ouyang S."/>
            <person name="Schwartz D.C."/>
            <person name="Tanaka T."/>
            <person name="Wu J."/>
            <person name="Zhou S."/>
            <person name="Childs K.L."/>
            <person name="Davidson R.M."/>
            <person name="Lin H."/>
            <person name="Quesada-Ocampo L."/>
            <person name="Vaillancourt B."/>
            <person name="Sakai H."/>
            <person name="Lee S.S."/>
            <person name="Kim J."/>
            <person name="Numa H."/>
            <person name="Itoh T."/>
            <person name="Buell C.R."/>
            <person name="Matsumoto T."/>
        </authorList>
    </citation>
    <scope>NUCLEOTIDE SEQUENCE [LARGE SCALE GENOMIC DNA]</scope>
    <source>
        <strain evidence="3">cv. Nipponbare</strain>
    </source>
</reference>
<dbReference type="AlphaFoldDB" id="A0A0P0VWW2"/>
<proteinExistence type="predicted"/>
<sequence length="474" mass="51531">MQPPESAHRHGASSSSSGAQRRRSVGCMAGLLRLLSPYHRSHHRKRLTAKNAAPPVVCTPPSPPPPFRQKVPVATYSPSSQGQPPQQQMHPAPTPVRRRRSCDAPRSPTIAPEHRRASCDSPRPTPPAIVARLMGLEESAPPSPAATTPRPLPTRPPPPPPETAAEKRRKLLGALEKCDEDLKTLRRIIAAVRAAEMRAAAASDAPPTPEATGKGSDNRWKDDGSRDVDPSPSPTPQKPRSEEHYPSPDSVLDAITSPRFPCRKRSSPCTDLDADRKLSCGTPAVGSKIVKPSRTLVFSGTYTPHLSMLILLTYCIREVLHQVVNFFQSTVISDRSTYLCIGDYCKIKPCNELHAVAMYHHPVVAIEAIPRWIPPPPPPSSEISWRHRRRWGLEAAAASGRSRAMAESVGEVWGHGADEERHEAGRVGAALERAILHDLVGDVVAEMLAQSAAPTPHPFVHGAGAAMCRKRLVF</sequence>
<gene>
    <name evidence="2" type="ordered locus">Os03g0319200</name>
    <name evidence="2" type="ORF">OSNPB_030319200</name>
</gene>
<dbReference type="PANTHER" id="PTHR37234">
    <property type="entry name" value="OS03G0319200 PROTEIN"/>
    <property type="match status" value="1"/>
</dbReference>
<reference evidence="3" key="1">
    <citation type="journal article" date="2005" name="Nature">
        <title>The map-based sequence of the rice genome.</title>
        <authorList>
            <consortium name="International rice genome sequencing project (IRGSP)"/>
            <person name="Matsumoto T."/>
            <person name="Wu J."/>
            <person name="Kanamori H."/>
            <person name="Katayose Y."/>
            <person name="Fujisawa M."/>
            <person name="Namiki N."/>
            <person name="Mizuno H."/>
            <person name="Yamamoto K."/>
            <person name="Antonio B.A."/>
            <person name="Baba T."/>
            <person name="Sakata K."/>
            <person name="Nagamura Y."/>
            <person name="Aoki H."/>
            <person name="Arikawa K."/>
            <person name="Arita K."/>
            <person name="Bito T."/>
            <person name="Chiden Y."/>
            <person name="Fujitsuka N."/>
            <person name="Fukunaka R."/>
            <person name="Hamada M."/>
            <person name="Harada C."/>
            <person name="Hayashi A."/>
            <person name="Hijishita S."/>
            <person name="Honda M."/>
            <person name="Hosokawa S."/>
            <person name="Ichikawa Y."/>
            <person name="Idonuma A."/>
            <person name="Iijima M."/>
            <person name="Ikeda M."/>
            <person name="Ikeno M."/>
            <person name="Ito K."/>
            <person name="Ito S."/>
            <person name="Ito T."/>
            <person name="Ito Y."/>
            <person name="Ito Y."/>
            <person name="Iwabuchi A."/>
            <person name="Kamiya K."/>
            <person name="Karasawa W."/>
            <person name="Kurita K."/>
            <person name="Katagiri S."/>
            <person name="Kikuta A."/>
            <person name="Kobayashi H."/>
            <person name="Kobayashi N."/>
            <person name="Machita K."/>
            <person name="Maehara T."/>
            <person name="Masukawa M."/>
            <person name="Mizubayashi T."/>
            <person name="Mukai Y."/>
            <person name="Nagasaki H."/>
            <person name="Nagata Y."/>
            <person name="Naito S."/>
            <person name="Nakashima M."/>
            <person name="Nakama Y."/>
            <person name="Nakamichi Y."/>
            <person name="Nakamura M."/>
            <person name="Meguro A."/>
            <person name="Negishi M."/>
            <person name="Ohta I."/>
            <person name="Ohta T."/>
            <person name="Okamoto M."/>
            <person name="Ono N."/>
            <person name="Saji S."/>
            <person name="Sakaguchi M."/>
            <person name="Sakai K."/>
            <person name="Shibata M."/>
            <person name="Shimokawa T."/>
            <person name="Song J."/>
            <person name="Takazaki Y."/>
            <person name="Terasawa K."/>
            <person name="Tsugane M."/>
            <person name="Tsuji K."/>
            <person name="Ueda S."/>
            <person name="Waki K."/>
            <person name="Yamagata H."/>
            <person name="Yamamoto M."/>
            <person name="Yamamoto S."/>
            <person name="Yamane H."/>
            <person name="Yoshiki S."/>
            <person name="Yoshihara R."/>
            <person name="Yukawa K."/>
            <person name="Zhong H."/>
            <person name="Yano M."/>
            <person name="Yuan Q."/>
            <person name="Ouyang S."/>
            <person name="Liu J."/>
            <person name="Jones K.M."/>
            <person name="Gansberger K."/>
            <person name="Moffat K."/>
            <person name="Hill J."/>
            <person name="Bera J."/>
            <person name="Fadrosh D."/>
            <person name="Jin S."/>
            <person name="Johri S."/>
            <person name="Kim M."/>
            <person name="Overton L."/>
            <person name="Reardon M."/>
            <person name="Tsitrin T."/>
            <person name="Vuong H."/>
            <person name="Weaver B."/>
            <person name="Ciecko A."/>
            <person name="Tallon L."/>
            <person name="Jackson J."/>
            <person name="Pai G."/>
            <person name="Aken S.V."/>
            <person name="Utterback T."/>
            <person name="Reidmuller S."/>
            <person name="Feldblyum T."/>
            <person name="Hsiao J."/>
            <person name="Zismann V."/>
            <person name="Iobst S."/>
            <person name="de Vazeille A.R."/>
            <person name="Buell C.R."/>
            <person name="Ying K."/>
            <person name="Li Y."/>
            <person name="Lu T."/>
            <person name="Huang Y."/>
            <person name="Zhao Q."/>
            <person name="Feng Q."/>
            <person name="Zhang L."/>
            <person name="Zhu J."/>
            <person name="Weng Q."/>
            <person name="Mu J."/>
            <person name="Lu Y."/>
            <person name="Fan D."/>
            <person name="Liu Y."/>
            <person name="Guan J."/>
            <person name="Zhang Y."/>
            <person name="Yu S."/>
            <person name="Liu X."/>
            <person name="Zhang Y."/>
            <person name="Hong G."/>
            <person name="Han B."/>
            <person name="Choisne N."/>
            <person name="Demange N."/>
            <person name="Orjeda G."/>
            <person name="Samain S."/>
            <person name="Cattolico L."/>
            <person name="Pelletier E."/>
            <person name="Couloux A."/>
            <person name="Segurens B."/>
            <person name="Wincker P."/>
            <person name="D'Hont A."/>
            <person name="Scarpelli C."/>
            <person name="Weissenbach J."/>
            <person name="Salanoubat M."/>
            <person name="Quetier F."/>
            <person name="Yu Y."/>
            <person name="Kim H.R."/>
            <person name="Rambo T."/>
            <person name="Currie J."/>
            <person name="Collura K."/>
            <person name="Luo M."/>
            <person name="Yang T."/>
            <person name="Ammiraju J.S.S."/>
            <person name="Engler F."/>
            <person name="Soderlund C."/>
            <person name="Wing R.A."/>
            <person name="Palmer L.E."/>
            <person name="de la Bastide M."/>
            <person name="Spiegel L."/>
            <person name="Nascimento L."/>
            <person name="Zutavern T."/>
            <person name="O'Shaughnessy A."/>
            <person name="Dike S."/>
            <person name="Dedhia N."/>
            <person name="Preston R."/>
            <person name="Balija V."/>
            <person name="McCombie W.R."/>
            <person name="Chow T."/>
            <person name="Chen H."/>
            <person name="Chung M."/>
            <person name="Chen C."/>
            <person name="Shaw J."/>
            <person name="Wu H."/>
            <person name="Hsiao K."/>
            <person name="Chao Y."/>
            <person name="Chu M."/>
            <person name="Cheng C."/>
            <person name="Hour A."/>
            <person name="Lee P."/>
            <person name="Lin S."/>
            <person name="Lin Y."/>
            <person name="Liou J."/>
            <person name="Liu S."/>
            <person name="Hsing Y."/>
            <person name="Raghuvanshi S."/>
            <person name="Mohanty A."/>
            <person name="Bharti A.K."/>
            <person name="Gaur A."/>
            <person name="Gupta V."/>
            <person name="Kumar D."/>
            <person name="Ravi V."/>
            <person name="Vij S."/>
            <person name="Kapur A."/>
            <person name="Khurana P."/>
            <person name="Khurana P."/>
            <person name="Khurana J.P."/>
            <person name="Tyagi A.K."/>
            <person name="Gaikwad K."/>
            <person name="Singh A."/>
            <person name="Dalal V."/>
            <person name="Srivastava S."/>
            <person name="Dixit A."/>
            <person name="Pal A.K."/>
            <person name="Ghazi I.A."/>
            <person name="Yadav M."/>
            <person name="Pandit A."/>
            <person name="Bhargava A."/>
            <person name="Sureshbabu K."/>
            <person name="Batra K."/>
            <person name="Sharma T.R."/>
            <person name="Mohapatra T."/>
            <person name="Singh N.K."/>
            <person name="Messing J."/>
            <person name="Nelson A.B."/>
            <person name="Fuks G."/>
            <person name="Kavchok S."/>
            <person name="Keizer G."/>
            <person name="Linton E."/>
            <person name="Llaca V."/>
            <person name="Song R."/>
            <person name="Tanyolac B."/>
            <person name="Young S."/>
            <person name="Ho-Il K."/>
            <person name="Hahn J.H."/>
            <person name="Sangsakoo G."/>
            <person name="Vanavichit A."/>
            <person name="de Mattos Luiz.A.T."/>
            <person name="Zimmer P.D."/>
            <person name="Malone G."/>
            <person name="Dellagostin O."/>
            <person name="de Oliveira A.C."/>
            <person name="Bevan M."/>
            <person name="Bancroft I."/>
            <person name="Minx P."/>
            <person name="Cordum H."/>
            <person name="Wilson R."/>
            <person name="Cheng Z."/>
            <person name="Jin W."/>
            <person name="Jiang J."/>
            <person name="Leong S.A."/>
            <person name="Iwama H."/>
            <person name="Gojobori T."/>
            <person name="Itoh T."/>
            <person name="Niimura Y."/>
            <person name="Fujii Y."/>
            <person name="Habara T."/>
            <person name="Sakai H."/>
            <person name="Sato Y."/>
            <person name="Wilson G."/>
            <person name="Kumar K."/>
            <person name="McCouch S."/>
            <person name="Juretic N."/>
            <person name="Hoen D."/>
            <person name="Wright S."/>
            <person name="Bruskiewich R."/>
            <person name="Bureau T."/>
            <person name="Miyao A."/>
            <person name="Hirochika H."/>
            <person name="Nishikawa T."/>
            <person name="Kadowaki K."/>
            <person name="Sugiura M."/>
            <person name="Burr B."/>
            <person name="Sasaki T."/>
        </authorList>
    </citation>
    <scope>NUCLEOTIDE SEQUENCE [LARGE SCALE GENOMIC DNA]</scope>
    <source>
        <strain evidence="3">cv. Nipponbare</strain>
    </source>
</reference>
<dbReference type="OMA" id="WVRQQQG"/>
<dbReference type="InParanoid" id="A0A0P0VWW2"/>
<feature type="region of interest" description="Disordered" evidence="1">
    <location>
        <begin position="199"/>
        <end position="252"/>
    </location>
</feature>
<dbReference type="Gramene" id="Os03t0319200-00">
    <property type="protein sequence ID" value="Os03t0319200-00"/>
    <property type="gene ID" value="Os03g0319200"/>
</dbReference>
<feature type="compositionally biased region" description="Pro residues" evidence="1">
    <location>
        <begin position="150"/>
        <end position="162"/>
    </location>
</feature>
<feature type="region of interest" description="Disordered" evidence="1">
    <location>
        <begin position="139"/>
        <end position="166"/>
    </location>
</feature>
<protein>
    <submittedName>
        <fullName evidence="2">Os03g0319200 protein</fullName>
    </submittedName>
</protein>
<dbReference type="STRING" id="39947.A0A0P0VWW2"/>
<name>A0A0P0VWW2_ORYSJ</name>
<feature type="region of interest" description="Disordered" evidence="1">
    <location>
        <begin position="41"/>
        <end position="127"/>
    </location>
</feature>
<accession>A0A0P0VWW2</accession>
<evidence type="ECO:0000313" key="3">
    <source>
        <dbReference type="Proteomes" id="UP000059680"/>
    </source>
</evidence>
<evidence type="ECO:0000313" key="2">
    <source>
        <dbReference type="EMBL" id="BAS83923.1"/>
    </source>
</evidence>
<evidence type="ECO:0000256" key="1">
    <source>
        <dbReference type="SAM" id="MobiDB-lite"/>
    </source>
</evidence>
<dbReference type="Proteomes" id="UP000059680">
    <property type="component" value="Chromosome 3"/>
</dbReference>
<dbReference type="EMBL" id="AP014959">
    <property type="protein sequence ID" value="BAS83923.1"/>
    <property type="molecule type" value="Genomic_DNA"/>
</dbReference>
<feature type="compositionally biased region" description="Basic and acidic residues" evidence="1">
    <location>
        <begin position="216"/>
        <end position="229"/>
    </location>
</feature>
<dbReference type="PANTHER" id="PTHR37234:SF1">
    <property type="entry name" value="OS03G0319200 PROTEIN"/>
    <property type="match status" value="1"/>
</dbReference>
<reference evidence="2 3" key="2">
    <citation type="journal article" date="2013" name="Plant Cell Physiol.">
        <title>Rice Annotation Project Database (RAP-DB): an integrative and interactive database for rice genomics.</title>
        <authorList>
            <person name="Sakai H."/>
            <person name="Lee S.S."/>
            <person name="Tanaka T."/>
            <person name="Numa H."/>
            <person name="Kim J."/>
            <person name="Kawahara Y."/>
            <person name="Wakimoto H."/>
            <person name="Yang C.C."/>
            <person name="Iwamoto M."/>
            <person name="Abe T."/>
            <person name="Yamada Y."/>
            <person name="Muto A."/>
            <person name="Inokuchi H."/>
            <person name="Ikemura T."/>
            <person name="Matsumoto T."/>
            <person name="Sasaki T."/>
            <person name="Itoh T."/>
        </authorList>
    </citation>
    <scope>NUCLEOTIDE SEQUENCE [LARGE SCALE GENOMIC DNA]</scope>
    <source>
        <strain evidence="3">cv. Nipponbare</strain>
    </source>
</reference>
<feature type="compositionally biased region" description="Low complexity" evidence="1">
    <location>
        <begin position="139"/>
        <end position="149"/>
    </location>
</feature>
<keyword evidence="3" id="KW-1185">Reference proteome</keyword>
<feature type="region of interest" description="Disordered" evidence="1">
    <location>
        <begin position="1"/>
        <end position="25"/>
    </location>
</feature>
<feature type="compositionally biased region" description="Pro residues" evidence="1">
    <location>
        <begin position="57"/>
        <end position="67"/>
    </location>
</feature>
<organism evidence="2 3">
    <name type="scientific">Oryza sativa subsp. japonica</name>
    <name type="common">Rice</name>
    <dbReference type="NCBI Taxonomy" id="39947"/>
    <lineage>
        <taxon>Eukaryota</taxon>
        <taxon>Viridiplantae</taxon>
        <taxon>Streptophyta</taxon>
        <taxon>Embryophyta</taxon>
        <taxon>Tracheophyta</taxon>
        <taxon>Spermatophyta</taxon>
        <taxon>Magnoliopsida</taxon>
        <taxon>Liliopsida</taxon>
        <taxon>Poales</taxon>
        <taxon>Poaceae</taxon>
        <taxon>BOP clade</taxon>
        <taxon>Oryzoideae</taxon>
        <taxon>Oryzeae</taxon>
        <taxon>Oryzinae</taxon>
        <taxon>Oryza</taxon>
        <taxon>Oryza sativa</taxon>
    </lineage>
</organism>
<dbReference type="eggNOG" id="ENOG502QWGU">
    <property type="taxonomic scope" value="Eukaryota"/>
</dbReference>